<dbReference type="PANTHER" id="PTHR48090:SF10">
    <property type="entry name" value="GLUCOSYL-3-PHOSPHOGLYCERATE SYNTHASE"/>
    <property type="match status" value="1"/>
</dbReference>
<dbReference type="Proteomes" id="UP000070560">
    <property type="component" value="Chromosome"/>
</dbReference>
<sequence>MYKSALRDYTRKRIEQIEKSDILVGIPCYNSEKTIAHVIETVSEGLHKHFNHMRNVVFIADGGSTDDTREVVKDVQLKPWQEKIVSIYRGPAGKGSALRSIFEAAVWLDVKACAVVDADIRSITSNWIKSLIEPVLENGYQFVAPVYIRHKYDGTITNNIVYYLIRALYGKRIRQPIGGDFAFSKEVADFYISQPVWDTDVARFGVDIWMTTEAIFNQFEICQACLGVKVHEAKDPAVHLGPMFRQVMWTLFSLMEEHETYWKKIKNSVTVKNFGCYSFMEPEPIKIDLKRLIYYFKIGFKQFKSLWKEILDPDTYETIKTVSRLPIKKFHIPTEIWARILYELAATFHYWPINRHNLINIMEPLYYGRVASFIVETWSMSNQEAEELVEKQAQIFEEQKEYLLKIWETKKEKFRLLANKIK</sequence>
<comment type="similarity">
    <text evidence="2">Belongs to the glycosyltransferase 2 family.</text>
</comment>
<evidence type="ECO:0000313" key="8">
    <source>
        <dbReference type="Proteomes" id="UP000070560"/>
    </source>
</evidence>
<evidence type="ECO:0000256" key="2">
    <source>
        <dbReference type="ARBA" id="ARBA00006739"/>
    </source>
</evidence>
<dbReference type="Pfam" id="PF00535">
    <property type="entry name" value="Glycos_transf_2"/>
    <property type="match status" value="1"/>
</dbReference>
<keyword evidence="5" id="KW-0460">Magnesium</keyword>
<dbReference type="InterPro" id="IPR029044">
    <property type="entry name" value="Nucleotide-diphossugar_trans"/>
</dbReference>
<dbReference type="Gene3D" id="3.90.550.10">
    <property type="entry name" value="Spore Coat Polysaccharide Biosynthesis Protein SpsA, Chain A"/>
    <property type="match status" value="1"/>
</dbReference>
<organism evidence="7 8">
    <name type="scientific">Desulfofervidus auxilii</name>
    <dbReference type="NCBI Taxonomy" id="1621989"/>
    <lineage>
        <taxon>Bacteria</taxon>
        <taxon>Pseudomonadati</taxon>
        <taxon>Thermodesulfobacteriota</taxon>
        <taxon>Candidatus Desulfofervidia</taxon>
        <taxon>Candidatus Desulfofervidales</taxon>
        <taxon>Candidatus Desulfofervidaceae</taxon>
        <taxon>Candidatus Desulfofervidus</taxon>
    </lineage>
</organism>
<protein>
    <submittedName>
        <fullName evidence="7">Glycosyl transferase family 2</fullName>
        <ecNumber evidence="7">2.-.-.-</ecNumber>
    </submittedName>
</protein>
<reference evidence="7 8" key="1">
    <citation type="submission" date="2015-10" db="EMBL/GenBank/DDBJ databases">
        <title>Candidatus Desulfofervidus auxilii, a hydrogenotrophic sulfate-reducing bacterium involved in the thermophilic anaerobic oxidation of methane.</title>
        <authorList>
            <person name="Krukenberg V."/>
            <person name="Richter M."/>
            <person name="Wegener G."/>
        </authorList>
    </citation>
    <scope>NUCLEOTIDE SEQUENCE [LARGE SCALE GENOMIC DNA]</scope>
    <source>
        <strain evidence="7 8">HS1</strain>
    </source>
</reference>
<evidence type="ECO:0000256" key="3">
    <source>
        <dbReference type="ARBA" id="ARBA00022676"/>
    </source>
</evidence>
<dbReference type="RefSeq" id="WP_066060185.1">
    <property type="nucleotide sequence ID" value="NZ_CP013015.1"/>
</dbReference>
<dbReference type="AlphaFoldDB" id="A0A7U4QIB2"/>
<dbReference type="InterPro" id="IPR001173">
    <property type="entry name" value="Glyco_trans_2-like"/>
</dbReference>
<gene>
    <name evidence="7" type="ORF">HS1_000080</name>
</gene>
<dbReference type="PANTHER" id="PTHR48090">
    <property type="entry name" value="UNDECAPRENYL-PHOSPHATE 4-DEOXY-4-FORMAMIDO-L-ARABINOSE TRANSFERASE-RELATED"/>
    <property type="match status" value="1"/>
</dbReference>
<dbReference type="EMBL" id="CP013015">
    <property type="protein sequence ID" value="AMM39887.1"/>
    <property type="molecule type" value="Genomic_DNA"/>
</dbReference>
<accession>A0A7U4QIB2</accession>
<dbReference type="InterPro" id="IPR050256">
    <property type="entry name" value="Glycosyltransferase_2"/>
</dbReference>
<dbReference type="CDD" id="cd04179">
    <property type="entry name" value="DPM_DPG-synthase_like"/>
    <property type="match status" value="1"/>
</dbReference>
<feature type="domain" description="Glycosyltransferase 2-like" evidence="6">
    <location>
        <begin position="24"/>
        <end position="159"/>
    </location>
</feature>
<evidence type="ECO:0000313" key="7">
    <source>
        <dbReference type="EMBL" id="AMM39887.1"/>
    </source>
</evidence>
<name>A0A7U4QIB2_DESA2</name>
<evidence type="ECO:0000256" key="4">
    <source>
        <dbReference type="ARBA" id="ARBA00022679"/>
    </source>
</evidence>
<evidence type="ECO:0000256" key="5">
    <source>
        <dbReference type="ARBA" id="ARBA00022842"/>
    </source>
</evidence>
<keyword evidence="4 7" id="KW-0808">Transferase</keyword>
<keyword evidence="8" id="KW-1185">Reference proteome</keyword>
<dbReference type="KEGG" id="daw:HS1_000080"/>
<dbReference type="OrthoDB" id="9759709at2"/>
<keyword evidence="3" id="KW-0328">Glycosyltransferase</keyword>
<proteinExistence type="inferred from homology"/>
<dbReference type="GO" id="GO:0016757">
    <property type="term" value="F:glycosyltransferase activity"/>
    <property type="evidence" value="ECO:0007669"/>
    <property type="project" value="UniProtKB-KW"/>
</dbReference>
<dbReference type="SUPFAM" id="SSF53448">
    <property type="entry name" value="Nucleotide-diphospho-sugar transferases"/>
    <property type="match status" value="1"/>
</dbReference>
<comment type="cofactor">
    <cofactor evidence="1">
        <name>Mg(2+)</name>
        <dbReference type="ChEBI" id="CHEBI:18420"/>
    </cofactor>
</comment>
<evidence type="ECO:0000256" key="1">
    <source>
        <dbReference type="ARBA" id="ARBA00001946"/>
    </source>
</evidence>
<dbReference type="EC" id="2.-.-.-" evidence="7"/>
<evidence type="ECO:0000259" key="6">
    <source>
        <dbReference type="Pfam" id="PF00535"/>
    </source>
</evidence>